<sequence>MPDSTLATLTELLAECRLDHLCVSGQTLRSLRATAADGRPALLEALRGAGVGKAPQRSTIANALSKAERAGRLQPSPDEEPGEAPDPDGPLSAHGIRDGGWEDGRLAELLSAALPGLHTSAPSMPGEEKGAQARSKCFVPRPDARVRLFCLYGVADVAMSLEPWIRSAPAWLEVRLCDLPGHGFRSDEPLPSCALPVETGLDEEDLAGEREGLVGRLADEILAAAGEAPFALYGFSFGALLLYGVAVEAARRGATNLLCLCVAGRGAAHAATLSRATADMIVRSDAEGMLRFQGPAAAAIPKPMRERSSTLFRCGAADALGQADAAVGFHADTPHAAGAPLVACPLVSVGSDADTVWPDAMVRRWKEVAALPSAEERVGGRRRHVHLTVAGEQHMKLMSHKQTMDIVFREVGVAARAMLPTTRHQ</sequence>
<name>A0A0D3J9Z2_EMIH1</name>
<dbReference type="InterPro" id="IPR012223">
    <property type="entry name" value="TEII"/>
</dbReference>
<dbReference type="PANTHER" id="PTHR11487">
    <property type="entry name" value="THIOESTERASE"/>
    <property type="match status" value="1"/>
</dbReference>
<dbReference type="SUPFAM" id="SSF53474">
    <property type="entry name" value="alpha/beta-Hydrolases"/>
    <property type="match status" value="1"/>
</dbReference>
<dbReference type="PANTHER" id="PTHR11487:SF0">
    <property type="entry name" value="S-ACYL FATTY ACID SYNTHASE THIOESTERASE, MEDIUM CHAIN"/>
    <property type="match status" value="1"/>
</dbReference>
<organism evidence="2 3">
    <name type="scientific">Emiliania huxleyi (strain CCMP1516)</name>
    <dbReference type="NCBI Taxonomy" id="280463"/>
    <lineage>
        <taxon>Eukaryota</taxon>
        <taxon>Haptista</taxon>
        <taxon>Haptophyta</taxon>
        <taxon>Prymnesiophyceae</taxon>
        <taxon>Isochrysidales</taxon>
        <taxon>Noelaerhabdaceae</taxon>
        <taxon>Emiliania</taxon>
    </lineage>
</organism>
<reference evidence="2" key="2">
    <citation type="submission" date="2024-10" db="UniProtKB">
        <authorList>
            <consortium name="EnsemblProtists"/>
        </authorList>
    </citation>
    <scope>IDENTIFICATION</scope>
</reference>
<feature type="compositionally biased region" description="Acidic residues" evidence="1">
    <location>
        <begin position="77"/>
        <end position="86"/>
    </location>
</feature>
<evidence type="ECO:0000313" key="3">
    <source>
        <dbReference type="Proteomes" id="UP000013827"/>
    </source>
</evidence>
<protein>
    <recommendedName>
        <fullName evidence="4">Thioesterase domain-containing protein</fullName>
    </recommendedName>
</protein>
<dbReference type="GeneID" id="17265872"/>
<dbReference type="PaxDb" id="2903-EOD20327"/>
<dbReference type="EnsemblProtists" id="EOD20327">
    <property type="protein sequence ID" value="EOD20327"/>
    <property type="gene ID" value="EMIHUDRAFT_242133"/>
</dbReference>
<dbReference type="RefSeq" id="XP_005772756.1">
    <property type="nucleotide sequence ID" value="XM_005772699.1"/>
</dbReference>
<proteinExistence type="predicted"/>
<dbReference type="Gene3D" id="3.40.50.1820">
    <property type="entry name" value="alpha/beta hydrolase"/>
    <property type="match status" value="1"/>
</dbReference>
<dbReference type="InterPro" id="IPR029058">
    <property type="entry name" value="AB_hydrolase_fold"/>
</dbReference>
<feature type="region of interest" description="Disordered" evidence="1">
    <location>
        <begin position="66"/>
        <end position="98"/>
    </location>
</feature>
<reference evidence="3" key="1">
    <citation type="journal article" date="2013" name="Nature">
        <title>Pan genome of the phytoplankton Emiliania underpins its global distribution.</title>
        <authorList>
            <person name="Read B.A."/>
            <person name="Kegel J."/>
            <person name="Klute M.J."/>
            <person name="Kuo A."/>
            <person name="Lefebvre S.C."/>
            <person name="Maumus F."/>
            <person name="Mayer C."/>
            <person name="Miller J."/>
            <person name="Monier A."/>
            <person name="Salamov A."/>
            <person name="Young J."/>
            <person name="Aguilar M."/>
            <person name="Claverie J.M."/>
            <person name="Frickenhaus S."/>
            <person name="Gonzalez K."/>
            <person name="Herman E.K."/>
            <person name="Lin Y.C."/>
            <person name="Napier J."/>
            <person name="Ogata H."/>
            <person name="Sarno A.F."/>
            <person name="Shmutz J."/>
            <person name="Schroeder D."/>
            <person name="de Vargas C."/>
            <person name="Verret F."/>
            <person name="von Dassow P."/>
            <person name="Valentin K."/>
            <person name="Van de Peer Y."/>
            <person name="Wheeler G."/>
            <person name="Dacks J.B."/>
            <person name="Delwiche C.F."/>
            <person name="Dyhrman S.T."/>
            <person name="Glockner G."/>
            <person name="John U."/>
            <person name="Richards T."/>
            <person name="Worden A.Z."/>
            <person name="Zhang X."/>
            <person name="Grigoriev I.V."/>
            <person name="Allen A.E."/>
            <person name="Bidle K."/>
            <person name="Borodovsky M."/>
            <person name="Bowler C."/>
            <person name="Brownlee C."/>
            <person name="Cock J.M."/>
            <person name="Elias M."/>
            <person name="Gladyshev V.N."/>
            <person name="Groth M."/>
            <person name="Guda C."/>
            <person name="Hadaegh A."/>
            <person name="Iglesias-Rodriguez M.D."/>
            <person name="Jenkins J."/>
            <person name="Jones B.M."/>
            <person name="Lawson T."/>
            <person name="Leese F."/>
            <person name="Lindquist E."/>
            <person name="Lobanov A."/>
            <person name="Lomsadze A."/>
            <person name="Malik S.B."/>
            <person name="Marsh M.E."/>
            <person name="Mackinder L."/>
            <person name="Mock T."/>
            <person name="Mueller-Roeber B."/>
            <person name="Pagarete A."/>
            <person name="Parker M."/>
            <person name="Probert I."/>
            <person name="Quesneville H."/>
            <person name="Raines C."/>
            <person name="Rensing S.A."/>
            <person name="Riano-Pachon D.M."/>
            <person name="Richier S."/>
            <person name="Rokitta S."/>
            <person name="Shiraiwa Y."/>
            <person name="Soanes D.M."/>
            <person name="van der Giezen M."/>
            <person name="Wahlund T.M."/>
            <person name="Williams B."/>
            <person name="Wilson W."/>
            <person name="Wolfe G."/>
            <person name="Wurch L.L."/>
        </authorList>
    </citation>
    <scope>NUCLEOTIDE SEQUENCE</scope>
</reference>
<dbReference type="KEGG" id="ehx:EMIHUDRAFT_242133"/>
<dbReference type="AlphaFoldDB" id="A0A0D3J9Z2"/>
<dbReference type="GO" id="GO:0008610">
    <property type="term" value="P:lipid biosynthetic process"/>
    <property type="evidence" value="ECO:0007669"/>
    <property type="project" value="TreeGrafter"/>
</dbReference>
<dbReference type="HOGENOM" id="CLU_646298_0_0_1"/>
<evidence type="ECO:0000256" key="1">
    <source>
        <dbReference type="SAM" id="MobiDB-lite"/>
    </source>
</evidence>
<evidence type="ECO:0008006" key="4">
    <source>
        <dbReference type="Google" id="ProtNLM"/>
    </source>
</evidence>
<evidence type="ECO:0000313" key="2">
    <source>
        <dbReference type="EnsemblProtists" id="EOD20327"/>
    </source>
</evidence>
<keyword evidence="3" id="KW-1185">Reference proteome</keyword>
<accession>A0A0D3J9Z2</accession>
<dbReference type="Proteomes" id="UP000013827">
    <property type="component" value="Unassembled WGS sequence"/>
</dbReference>